<dbReference type="Proteomes" id="UP000223606">
    <property type="component" value="Chromosome 1"/>
</dbReference>
<proteinExistence type="predicted"/>
<protein>
    <recommendedName>
        <fullName evidence="3">DUF3445 domain-containing protein</fullName>
    </recommendedName>
</protein>
<dbReference type="Pfam" id="PF11927">
    <property type="entry name" value="HODM_asu-like"/>
    <property type="match status" value="1"/>
</dbReference>
<dbReference type="EMBL" id="LT960614">
    <property type="protein sequence ID" value="SON57219.1"/>
    <property type="molecule type" value="Genomic_DNA"/>
</dbReference>
<dbReference type="InterPro" id="IPR021848">
    <property type="entry name" value="HODM_asu-like"/>
</dbReference>
<dbReference type="RefSeq" id="WP_099557508.1">
    <property type="nucleotide sequence ID" value="NZ_LT960614.1"/>
</dbReference>
<sequence length="302" mass="32776">MDLAHTPYDGSSAPFTIGLKPLDPTRWIEPDALLAAYLDEKDALLRDKRGLVFQAEPETVGAQAEVFSLLADYLPGQFPGIYAREGDAIRIIPAGRTVAMDAEAPLLSAARLVQEDLCLMREGEGGYRLAAATLCFPSFWSLMEKFGRPMDAIHTTVPGYAERLGTRINRIFSSLRTEIPVERYNWSLTTDALLHHPQTKSDAPDRAGGEGGLASFIRVERQTLRRLPGSGDILFTIKVMVDPIGALEAHADGARLAEGLRGQLLALDADQLAYKGLLDSRDAIADRLHRIASGALSEPAGA</sequence>
<organism evidence="1 2">
    <name type="scientific">Hartmannibacter diazotrophicus</name>
    <dbReference type="NCBI Taxonomy" id="1482074"/>
    <lineage>
        <taxon>Bacteria</taxon>
        <taxon>Pseudomonadati</taxon>
        <taxon>Pseudomonadota</taxon>
        <taxon>Alphaproteobacteria</taxon>
        <taxon>Hyphomicrobiales</taxon>
        <taxon>Pleomorphomonadaceae</taxon>
        <taxon>Hartmannibacter</taxon>
    </lineage>
</organism>
<dbReference type="OrthoDB" id="5242510at2"/>
<evidence type="ECO:0000313" key="1">
    <source>
        <dbReference type="EMBL" id="SON57219.1"/>
    </source>
</evidence>
<accession>A0A2C9DAL2</accession>
<name>A0A2C9DAL2_9HYPH</name>
<evidence type="ECO:0000313" key="2">
    <source>
        <dbReference type="Proteomes" id="UP000223606"/>
    </source>
</evidence>
<evidence type="ECO:0008006" key="3">
    <source>
        <dbReference type="Google" id="ProtNLM"/>
    </source>
</evidence>
<keyword evidence="2" id="KW-1185">Reference proteome</keyword>
<reference evidence="2" key="1">
    <citation type="submission" date="2017-09" db="EMBL/GenBank/DDBJ databases">
        <title>Genome sequence of Nannocystis excedens DSM 71.</title>
        <authorList>
            <person name="Blom J."/>
        </authorList>
    </citation>
    <scope>NUCLEOTIDE SEQUENCE [LARGE SCALE GENOMIC DNA]</scope>
    <source>
        <strain evidence="2">type strain: E19</strain>
    </source>
</reference>
<gene>
    <name evidence="1" type="ORF">HDIA_3678</name>
</gene>
<dbReference type="KEGG" id="hdi:HDIA_3678"/>
<dbReference type="AlphaFoldDB" id="A0A2C9DAL2"/>